<accession>A0ABQ9FI13</accession>
<protein>
    <submittedName>
        <fullName evidence="1">Uncharacterized protein</fullName>
    </submittedName>
</protein>
<organism evidence="1 2">
    <name type="scientific">Tegillarca granosa</name>
    <name type="common">Malaysian cockle</name>
    <name type="synonym">Anadara granosa</name>
    <dbReference type="NCBI Taxonomy" id="220873"/>
    <lineage>
        <taxon>Eukaryota</taxon>
        <taxon>Metazoa</taxon>
        <taxon>Spiralia</taxon>
        <taxon>Lophotrochozoa</taxon>
        <taxon>Mollusca</taxon>
        <taxon>Bivalvia</taxon>
        <taxon>Autobranchia</taxon>
        <taxon>Pteriomorphia</taxon>
        <taxon>Arcoida</taxon>
        <taxon>Arcoidea</taxon>
        <taxon>Arcidae</taxon>
        <taxon>Tegillarca</taxon>
    </lineage>
</organism>
<dbReference type="SUPFAM" id="SSF53335">
    <property type="entry name" value="S-adenosyl-L-methionine-dependent methyltransferases"/>
    <property type="match status" value="1"/>
</dbReference>
<dbReference type="EMBL" id="JARBDR010000246">
    <property type="protein sequence ID" value="KAJ8316924.1"/>
    <property type="molecule type" value="Genomic_DNA"/>
</dbReference>
<dbReference type="PANTHER" id="PTHR14614:SF44">
    <property type="entry name" value="PROTEIN N-LYSINE METHYLTRANSFERASE METTL21D"/>
    <property type="match status" value="1"/>
</dbReference>
<dbReference type="Pfam" id="PF10294">
    <property type="entry name" value="Methyltransf_16"/>
    <property type="match status" value="1"/>
</dbReference>
<evidence type="ECO:0000313" key="1">
    <source>
        <dbReference type="EMBL" id="KAJ8316924.1"/>
    </source>
</evidence>
<sequence>MIEIGAGTGIVGIVAATFGAHVRITDLSEFVSLMQMNIDANKKLITGSAIAECLVWGKTEVTSTYDYVLLADCIYYDESTKPLVDTIEKLCSKDTQVLCCYEHRTSPQKIDLQAKFFEVL</sequence>
<dbReference type="InterPro" id="IPR019410">
    <property type="entry name" value="Methyltransf_16"/>
</dbReference>
<keyword evidence="2" id="KW-1185">Reference proteome</keyword>
<dbReference type="PANTHER" id="PTHR14614">
    <property type="entry name" value="HEPATOCELLULAR CARCINOMA-ASSOCIATED ANTIGEN"/>
    <property type="match status" value="1"/>
</dbReference>
<name>A0ABQ9FI13_TEGGR</name>
<gene>
    <name evidence="1" type="ORF">KUTeg_004828</name>
</gene>
<reference evidence="1 2" key="1">
    <citation type="submission" date="2022-12" db="EMBL/GenBank/DDBJ databases">
        <title>Chromosome-level genome of Tegillarca granosa.</title>
        <authorList>
            <person name="Kim J."/>
        </authorList>
    </citation>
    <scope>NUCLEOTIDE SEQUENCE [LARGE SCALE GENOMIC DNA]</scope>
    <source>
        <strain evidence="1">Teg-2019</strain>
        <tissue evidence="1">Adductor muscle</tissue>
    </source>
</reference>
<dbReference type="InterPro" id="IPR029063">
    <property type="entry name" value="SAM-dependent_MTases_sf"/>
</dbReference>
<evidence type="ECO:0000313" key="2">
    <source>
        <dbReference type="Proteomes" id="UP001217089"/>
    </source>
</evidence>
<dbReference type="Proteomes" id="UP001217089">
    <property type="component" value="Unassembled WGS sequence"/>
</dbReference>
<proteinExistence type="predicted"/>
<dbReference type="Gene3D" id="3.40.50.150">
    <property type="entry name" value="Vaccinia Virus protein VP39"/>
    <property type="match status" value="1"/>
</dbReference>
<comment type="caution">
    <text evidence="1">The sequence shown here is derived from an EMBL/GenBank/DDBJ whole genome shotgun (WGS) entry which is preliminary data.</text>
</comment>